<dbReference type="WBParaSite" id="HPLM_0001404801-mRNA-1">
    <property type="protein sequence ID" value="HPLM_0001404801-mRNA-1"/>
    <property type="gene ID" value="HPLM_0001404801"/>
</dbReference>
<proteinExistence type="predicted"/>
<organism evidence="3">
    <name type="scientific">Haemonchus placei</name>
    <name type="common">Barber's pole worm</name>
    <dbReference type="NCBI Taxonomy" id="6290"/>
    <lineage>
        <taxon>Eukaryota</taxon>
        <taxon>Metazoa</taxon>
        <taxon>Ecdysozoa</taxon>
        <taxon>Nematoda</taxon>
        <taxon>Chromadorea</taxon>
        <taxon>Rhabditida</taxon>
        <taxon>Rhabditina</taxon>
        <taxon>Rhabditomorpha</taxon>
        <taxon>Strongyloidea</taxon>
        <taxon>Trichostrongylidae</taxon>
        <taxon>Haemonchus</taxon>
    </lineage>
</organism>
<reference evidence="1 2" key="2">
    <citation type="submission" date="2018-11" db="EMBL/GenBank/DDBJ databases">
        <authorList>
            <consortium name="Pathogen Informatics"/>
        </authorList>
    </citation>
    <scope>NUCLEOTIDE SEQUENCE [LARGE SCALE GENOMIC DNA]</scope>
    <source>
        <strain evidence="1 2">MHpl1</strain>
    </source>
</reference>
<evidence type="ECO:0000313" key="2">
    <source>
        <dbReference type="Proteomes" id="UP000268014"/>
    </source>
</evidence>
<sequence>MKACSGLLKADMWQSRPDCELRWGSIRCQKTVNHNLYKISKRYKANVSFQMRQRLLEFRSFQLFLLNLLPPIFCICLTSRSSLTAFPNQCHLLLLLNAINVSNAYSRVHQRSSTCSRK</sequence>
<dbReference type="Proteomes" id="UP000268014">
    <property type="component" value="Unassembled WGS sequence"/>
</dbReference>
<name>A0A0N4WRD7_HAEPC</name>
<dbReference type="EMBL" id="UZAF01018422">
    <property type="protein sequence ID" value="VDO51597.1"/>
    <property type="molecule type" value="Genomic_DNA"/>
</dbReference>
<accession>A0A0N4WRD7</accession>
<evidence type="ECO:0000313" key="1">
    <source>
        <dbReference type="EMBL" id="VDO51597.1"/>
    </source>
</evidence>
<gene>
    <name evidence="1" type="ORF">HPLM_LOCUS14040</name>
</gene>
<evidence type="ECO:0000313" key="3">
    <source>
        <dbReference type="WBParaSite" id="HPLM_0001404801-mRNA-1"/>
    </source>
</evidence>
<dbReference type="AlphaFoldDB" id="A0A0N4WRD7"/>
<keyword evidence="2" id="KW-1185">Reference proteome</keyword>
<reference evidence="3" key="1">
    <citation type="submission" date="2017-02" db="UniProtKB">
        <authorList>
            <consortium name="WormBaseParasite"/>
        </authorList>
    </citation>
    <scope>IDENTIFICATION</scope>
</reference>
<protein>
    <submittedName>
        <fullName evidence="3">Protein Wnt</fullName>
    </submittedName>
</protein>